<evidence type="ECO:0000313" key="1">
    <source>
        <dbReference type="EMBL" id="EBS0563272.1"/>
    </source>
</evidence>
<protein>
    <recommendedName>
        <fullName evidence="2">Virion structural protein</fullName>
    </recommendedName>
</protein>
<evidence type="ECO:0008006" key="2">
    <source>
        <dbReference type="Google" id="ProtNLM"/>
    </source>
</evidence>
<name>A0A5U8XJW3_SALMU</name>
<dbReference type="AlphaFoldDB" id="A0A5U8XJW3"/>
<reference evidence="1" key="1">
    <citation type="submission" date="2018-07" db="EMBL/GenBank/DDBJ databases">
        <authorList>
            <person name="Ashton P.M."/>
            <person name="Dallman T."/>
            <person name="Nair S."/>
            <person name="De Pinna E."/>
            <person name="Peters T."/>
            <person name="Grant K."/>
        </authorList>
    </citation>
    <scope>NUCLEOTIDE SEQUENCE</scope>
    <source>
        <strain evidence="1">142535</strain>
    </source>
</reference>
<gene>
    <name evidence="1" type="ORF">DTU56_09095</name>
</gene>
<dbReference type="EMBL" id="AAGUDP010000006">
    <property type="protein sequence ID" value="EBS0563272.1"/>
    <property type="molecule type" value="Genomic_DNA"/>
</dbReference>
<proteinExistence type="predicted"/>
<comment type="caution">
    <text evidence="1">The sequence shown here is derived from an EMBL/GenBank/DDBJ whole genome shotgun (WGS) entry which is preliminary data.</text>
</comment>
<sequence>MSISINWQSQASKDIDAIEIYRITGATGSINVKALPAPIATLSKEATSYVDVNVVDQTIYRYWIAAVKGTERTLNFPITQGFFLNMGPGPRELKRGTWQRGWFGKVSNEEMFTATDVRGLVAKLNMFSWNPDYWDKFIYNGKILFIPNKSMGYTTAVALYQAGIVYGVDGNGNYVPTGATATNQLTKIRKGDFEFIIRLPRLSDGMGAVSTSSYVGEVRSTIARMMEAKGTSYSNVIDGKMDYRQTTSALSTTQREGTWCANIYSSVANLAYWDGNSPEYNTAFSVSNNYPFIPVFELVQP</sequence>
<organism evidence="1">
    <name type="scientific">Salmonella muenchen</name>
    <dbReference type="NCBI Taxonomy" id="596"/>
    <lineage>
        <taxon>Bacteria</taxon>
        <taxon>Pseudomonadati</taxon>
        <taxon>Pseudomonadota</taxon>
        <taxon>Gammaproteobacteria</taxon>
        <taxon>Enterobacterales</taxon>
        <taxon>Enterobacteriaceae</taxon>
        <taxon>Salmonella</taxon>
    </lineage>
</organism>
<accession>A0A5U8XJW3</accession>
<dbReference type="InterPro" id="IPR013783">
    <property type="entry name" value="Ig-like_fold"/>
</dbReference>
<dbReference type="Gene3D" id="2.60.40.10">
    <property type="entry name" value="Immunoglobulins"/>
    <property type="match status" value="1"/>
</dbReference>